<proteinExistence type="predicted"/>
<sequence>MSAVSVSCVRLFPIPANLRANTLRNRGFLVARDSVRGAPIHPRADCPAGPRVMRPSAYSNPFVAGAPRAGLD</sequence>
<name>A0A653D180_CALMS</name>
<gene>
    <name evidence="1" type="ORF">CALMAC_LOCUS13142</name>
</gene>
<dbReference type="EMBL" id="CAACVG010009444">
    <property type="protein sequence ID" value="VEN53298.1"/>
    <property type="molecule type" value="Genomic_DNA"/>
</dbReference>
<reference evidence="1 2" key="1">
    <citation type="submission" date="2019-01" db="EMBL/GenBank/DDBJ databases">
        <authorList>
            <person name="Sayadi A."/>
        </authorList>
    </citation>
    <scope>NUCLEOTIDE SEQUENCE [LARGE SCALE GENOMIC DNA]</scope>
</reference>
<keyword evidence="2" id="KW-1185">Reference proteome</keyword>
<dbReference type="AlphaFoldDB" id="A0A653D180"/>
<organism evidence="1 2">
    <name type="scientific">Callosobruchus maculatus</name>
    <name type="common">Southern cowpea weevil</name>
    <name type="synonym">Pulse bruchid</name>
    <dbReference type="NCBI Taxonomy" id="64391"/>
    <lineage>
        <taxon>Eukaryota</taxon>
        <taxon>Metazoa</taxon>
        <taxon>Ecdysozoa</taxon>
        <taxon>Arthropoda</taxon>
        <taxon>Hexapoda</taxon>
        <taxon>Insecta</taxon>
        <taxon>Pterygota</taxon>
        <taxon>Neoptera</taxon>
        <taxon>Endopterygota</taxon>
        <taxon>Coleoptera</taxon>
        <taxon>Polyphaga</taxon>
        <taxon>Cucujiformia</taxon>
        <taxon>Chrysomeloidea</taxon>
        <taxon>Chrysomelidae</taxon>
        <taxon>Bruchinae</taxon>
        <taxon>Bruchini</taxon>
        <taxon>Callosobruchus</taxon>
    </lineage>
</organism>
<protein>
    <submittedName>
        <fullName evidence="1">Uncharacterized protein</fullName>
    </submittedName>
</protein>
<dbReference type="Proteomes" id="UP000410492">
    <property type="component" value="Unassembled WGS sequence"/>
</dbReference>
<accession>A0A653D180</accession>
<evidence type="ECO:0000313" key="2">
    <source>
        <dbReference type="Proteomes" id="UP000410492"/>
    </source>
</evidence>
<evidence type="ECO:0000313" key="1">
    <source>
        <dbReference type="EMBL" id="VEN53298.1"/>
    </source>
</evidence>